<protein>
    <submittedName>
        <fullName evidence="2">Uncharacterized protein</fullName>
    </submittedName>
</protein>
<organism evidence="2 3">
    <name type="scientific">Polarella glacialis</name>
    <name type="common">Dinoflagellate</name>
    <dbReference type="NCBI Taxonomy" id="89957"/>
    <lineage>
        <taxon>Eukaryota</taxon>
        <taxon>Sar</taxon>
        <taxon>Alveolata</taxon>
        <taxon>Dinophyceae</taxon>
        <taxon>Suessiales</taxon>
        <taxon>Suessiaceae</taxon>
        <taxon>Polarella</taxon>
    </lineage>
</organism>
<keyword evidence="3" id="KW-1185">Reference proteome</keyword>
<comment type="caution">
    <text evidence="2">The sequence shown here is derived from an EMBL/GenBank/DDBJ whole genome shotgun (WGS) entry which is preliminary data.</text>
</comment>
<dbReference type="EMBL" id="CAJNNV010029322">
    <property type="protein sequence ID" value="CAE8628009.1"/>
    <property type="molecule type" value="Genomic_DNA"/>
</dbReference>
<name>A0A813GTY5_POLGL</name>
<sequence>MSLSKYDEAMGADHDEYSVEALRRYDRYYTKDFSDDEHYRCELAGTSMDSVKPFPDLLDNEAHLGGLHLVMHAVAPLQSFDSLDEERVAYFENLLTSGVPCTAWAIGDLNADDYGSFEGNPFIKTGLTSFLLDGHHKMAAAARSNVPVGLLVFIPRSTRAFVSWEVCAQNSSSATDLSWTLQEQILLSRMPDLLPSFASFSLKAPAYSPGPPDDIILNTSTSEDSTCFSRMPSSTTVRDILKLLVSEHNCINCRGLEEYLVGSLWLEWPPSAQFLNKRLVDVGVRDGWKFDHVLQHPGSTWTDHQAPRQRLVWKVDAFVERESELLRQIYDRRMQKKTKSNLCKLAGLRGKLLELKRSVPILMHKFLHAQQQLVKAWEDQQDQDTQDQDGHTAAMEEEEREARNRLESAMLPLCGLRAALFNAPLGTSLDLKMFRIPLAQQDIDRDNCESCL</sequence>
<dbReference type="Proteomes" id="UP000654075">
    <property type="component" value="Unassembled WGS sequence"/>
</dbReference>
<evidence type="ECO:0000313" key="3">
    <source>
        <dbReference type="Proteomes" id="UP000654075"/>
    </source>
</evidence>
<evidence type="ECO:0000313" key="2">
    <source>
        <dbReference type="EMBL" id="CAE8628009.1"/>
    </source>
</evidence>
<reference evidence="2" key="1">
    <citation type="submission" date="2021-02" db="EMBL/GenBank/DDBJ databases">
        <authorList>
            <person name="Dougan E. K."/>
            <person name="Rhodes N."/>
            <person name="Thang M."/>
            <person name="Chan C."/>
        </authorList>
    </citation>
    <scope>NUCLEOTIDE SEQUENCE</scope>
</reference>
<evidence type="ECO:0000256" key="1">
    <source>
        <dbReference type="SAM" id="MobiDB-lite"/>
    </source>
</evidence>
<gene>
    <name evidence="2" type="ORF">PGLA1383_LOCUS44706</name>
</gene>
<proteinExistence type="predicted"/>
<accession>A0A813GTY5</accession>
<feature type="region of interest" description="Disordered" evidence="1">
    <location>
        <begin position="378"/>
        <end position="402"/>
    </location>
</feature>
<dbReference type="AlphaFoldDB" id="A0A813GTY5"/>